<evidence type="ECO:0000256" key="4">
    <source>
        <dbReference type="ARBA" id="ARBA00023242"/>
    </source>
</evidence>
<proteinExistence type="predicted"/>
<keyword evidence="1" id="KW-0805">Transcription regulation</keyword>
<dbReference type="Proteomes" id="UP000054342">
    <property type="component" value="Unassembled WGS sequence"/>
</dbReference>
<organism evidence="6 7">
    <name type="scientific">Exophiala xenobiotica</name>
    <dbReference type="NCBI Taxonomy" id="348802"/>
    <lineage>
        <taxon>Eukaryota</taxon>
        <taxon>Fungi</taxon>
        <taxon>Dikarya</taxon>
        <taxon>Ascomycota</taxon>
        <taxon>Pezizomycotina</taxon>
        <taxon>Eurotiomycetes</taxon>
        <taxon>Chaetothyriomycetidae</taxon>
        <taxon>Chaetothyriales</taxon>
        <taxon>Herpotrichiellaceae</taxon>
        <taxon>Exophiala</taxon>
    </lineage>
</organism>
<protein>
    <submittedName>
        <fullName evidence="6">Uncharacterized protein</fullName>
    </submittedName>
</protein>
<keyword evidence="4" id="KW-0539">Nucleus</keyword>
<dbReference type="SUPFAM" id="SSF57701">
    <property type="entry name" value="Zn2/Cys6 DNA-binding domain"/>
    <property type="match status" value="1"/>
</dbReference>
<keyword evidence="7" id="KW-1185">Reference proteome</keyword>
<dbReference type="GO" id="GO:0008270">
    <property type="term" value="F:zinc ion binding"/>
    <property type="evidence" value="ECO:0007669"/>
    <property type="project" value="InterPro"/>
</dbReference>
<evidence type="ECO:0000256" key="5">
    <source>
        <dbReference type="SAM" id="MobiDB-lite"/>
    </source>
</evidence>
<dbReference type="RefSeq" id="XP_013312383.1">
    <property type="nucleotide sequence ID" value="XM_013456929.1"/>
</dbReference>
<evidence type="ECO:0000256" key="3">
    <source>
        <dbReference type="ARBA" id="ARBA00023163"/>
    </source>
</evidence>
<dbReference type="GO" id="GO:0000981">
    <property type="term" value="F:DNA-binding transcription factor activity, RNA polymerase II-specific"/>
    <property type="evidence" value="ECO:0007669"/>
    <property type="project" value="InterPro"/>
</dbReference>
<keyword evidence="3" id="KW-0804">Transcription</keyword>
<gene>
    <name evidence="6" type="ORF">PV05_10485</name>
</gene>
<evidence type="ECO:0000313" key="7">
    <source>
        <dbReference type="Proteomes" id="UP000054342"/>
    </source>
</evidence>
<sequence length="745" mass="81554">MPSSQITRSSRRQNASCDQCRHSKRRCLVRPSNDQENGGRTICHNCERLGNPCTFNFANTRSAQRPKRQAGRSAESPLDCPSTTDHAVQSGHLATATSADTITDIPTNGLSAASEAGDGGLGSWLEFDLDGCLEGNGLLEPATSSDLPFPCLMEIGHDAESTIPQVPSRHVSRSIVGCSVNSPVRLLNSKSDMTLLDNHLARIYDTITAGSASIFLDCKCNMYTGNSRYRFDDIDLRAQIEPSPSELREPSSSQSLQTTPPLCVAPSSLRKQTSDNTWPLSSSATQAAAQKLTVLGAVRFLDHFSDLYGNILSTGAQRKSDEVLKTVLKVFSFQWLSDRSSSCDNMETFDEDIWTEPPNVKEPKGSAKAKDFVDAWFQARSLINDSKSVRSFRIVYATLLFDTIPIPEEVVDAVGYSGWKHEFLDLGLRKLSTLDAIVRRYCANLGPFSGYGNFIESSLNIVLWFGYLRDTVASLMTSRQCKLPEIPRQSKPAPAISEFLDIDSENNVPDICRRALAGAFHFWRQIIKIKNQNLTSTNGVKDGIPESVLAITSTMADIDAFQQSYHTLLAYCPAKSTPLSVGSTKFWVSLIVFWNLGLLVFVESSKSVLNECEYFHQHLISKIRAIPQQAAASLTRAVECVFVLPTVGSWKPDSGLGVDVPITACHVTPSIVVTALGKAIEQTIEAQSDSEAGLIFDGVWNRHVAVLTKGLVSLEVTIGGSRIAGTALRSLMQRYGDIISECWSV</sequence>
<dbReference type="InterPro" id="IPR001138">
    <property type="entry name" value="Zn2Cys6_DnaBD"/>
</dbReference>
<accession>A0A0D2EVC0</accession>
<dbReference type="CDD" id="cd00067">
    <property type="entry name" value="GAL4"/>
    <property type="match status" value="1"/>
</dbReference>
<dbReference type="GO" id="GO:0003677">
    <property type="term" value="F:DNA binding"/>
    <property type="evidence" value="ECO:0007669"/>
    <property type="project" value="UniProtKB-KW"/>
</dbReference>
<keyword evidence="2" id="KW-0238">DNA-binding</keyword>
<evidence type="ECO:0000313" key="6">
    <source>
        <dbReference type="EMBL" id="KIW51799.1"/>
    </source>
</evidence>
<dbReference type="EMBL" id="KN847322">
    <property type="protein sequence ID" value="KIW51799.1"/>
    <property type="molecule type" value="Genomic_DNA"/>
</dbReference>
<evidence type="ECO:0000256" key="1">
    <source>
        <dbReference type="ARBA" id="ARBA00023015"/>
    </source>
</evidence>
<feature type="region of interest" description="Disordered" evidence="5">
    <location>
        <begin position="61"/>
        <end position="86"/>
    </location>
</feature>
<dbReference type="STRING" id="348802.A0A0D2EVC0"/>
<name>A0A0D2EVC0_9EURO</name>
<dbReference type="HOGENOM" id="CLU_012318_0_0_1"/>
<dbReference type="InterPro" id="IPR036864">
    <property type="entry name" value="Zn2-C6_fun-type_DNA-bd_sf"/>
</dbReference>
<dbReference type="GeneID" id="25332393"/>
<evidence type="ECO:0000256" key="2">
    <source>
        <dbReference type="ARBA" id="ARBA00023125"/>
    </source>
</evidence>
<dbReference type="Gene3D" id="4.10.240.10">
    <property type="entry name" value="Zn(2)-C6 fungal-type DNA-binding domain"/>
    <property type="match status" value="1"/>
</dbReference>
<dbReference type="OrthoDB" id="5958943at2759"/>
<dbReference type="AlphaFoldDB" id="A0A0D2EVC0"/>
<reference evidence="6 7" key="1">
    <citation type="submission" date="2015-01" db="EMBL/GenBank/DDBJ databases">
        <title>The Genome Sequence of Exophiala xenobiotica CBS118157.</title>
        <authorList>
            <consortium name="The Broad Institute Genomics Platform"/>
            <person name="Cuomo C."/>
            <person name="de Hoog S."/>
            <person name="Gorbushina A."/>
            <person name="Stielow B."/>
            <person name="Teixiera M."/>
            <person name="Abouelleil A."/>
            <person name="Chapman S.B."/>
            <person name="Priest M."/>
            <person name="Young S.K."/>
            <person name="Wortman J."/>
            <person name="Nusbaum C."/>
            <person name="Birren B."/>
        </authorList>
    </citation>
    <scope>NUCLEOTIDE SEQUENCE [LARGE SCALE GENOMIC DNA]</scope>
    <source>
        <strain evidence="6 7">CBS 118157</strain>
    </source>
</reference>